<dbReference type="EMBL" id="JAANXD010000044">
    <property type="protein sequence ID" value="MBS1258011.1"/>
    <property type="molecule type" value="Genomic_DNA"/>
</dbReference>
<dbReference type="Proteomes" id="UP000722750">
    <property type="component" value="Unassembled WGS sequence"/>
</dbReference>
<organism evidence="1 2">
    <name type="scientific">Candidatus Scalindua arabica</name>
    <dbReference type="NCBI Taxonomy" id="1127984"/>
    <lineage>
        <taxon>Bacteria</taxon>
        <taxon>Pseudomonadati</taxon>
        <taxon>Planctomycetota</taxon>
        <taxon>Candidatus Brocadiia</taxon>
        <taxon>Candidatus Brocadiales</taxon>
        <taxon>Candidatus Scalinduaceae</taxon>
        <taxon>Candidatus Scalindua</taxon>
    </lineage>
</organism>
<evidence type="ECO:0008006" key="3">
    <source>
        <dbReference type="Google" id="ProtNLM"/>
    </source>
</evidence>
<dbReference type="Pfam" id="PF03692">
    <property type="entry name" value="CxxCxxCC"/>
    <property type="match status" value="1"/>
</dbReference>
<comment type="caution">
    <text evidence="1">The sequence shown here is derived from an EMBL/GenBank/DDBJ whole genome shotgun (WGS) entry which is preliminary data.</text>
</comment>
<reference evidence="1" key="1">
    <citation type="journal article" date="2021" name="ISME J.">
        <title>Fine-scale metabolic discontinuity in a stratified prokaryote microbiome of a Red Sea deep halocline.</title>
        <authorList>
            <person name="Michoud G."/>
            <person name="Ngugi D.K."/>
            <person name="Barozzi A."/>
            <person name="Merlino G."/>
            <person name="Calleja M.L."/>
            <person name="Delgado-Huertas A."/>
            <person name="Moran X.A.G."/>
            <person name="Daffonchio D."/>
        </authorList>
    </citation>
    <scope>NUCLEOTIDE SEQUENCE</scope>
    <source>
        <strain evidence="1">SuakinDeep_MAG55_1</strain>
    </source>
</reference>
<sequence>MNHHPENSPEIAEIYKELEAELAGIDPGCNACGTCCHFDEFNHVLYASTIETEYIQENVEVPPFDPAQGTCPFLIDNKCTIREHRALGCRVFFCNPAYKETLQEIYEKYYTMIKDLAVKNQTEWIYAPMMKLLKKEYK</sequence>
<evidence type="ECO:0000313" key="2">
    <source>
        <dbReference type="Proteomes" id="UP000722750"/>
    </source>
</evidence>
<gene>
    <name evidence="1" type="ORF">MAG551_01064</name>
</gene>
<proteinExistence type="predicted"/>
<name>A0A941W3T9_9BACT</name>
<dbReference type="AlphaFoldDB" id="A0A941W3T9"/>
<protein>
    <recommendedName>
        <fullName evidence="3">YkgJ family cysteine cluster protein</fullName>
    </recommendedName>
</protein>
<evidence type="ECO:0000313" key="1">
    <source>
        <dbReference type="EMBL" id="MBS1258011.1"/>
    </source>
</evidence>
<dbReference type="InterPro" id="IPR005358">
    <property type="entry name" value="Puta_zinc/iron-chelating_dom"/>
</dbReference>
<accession>A0A941W3T9</accession>